<dbReference type="EMBL" id="CH408033">
    <property type="protein sequence ID" value="EAQ86917.1"/>
    <property type="molecule type" value="Genomic_DNA"/>
</dbReference>
<proteinExistence type="predicted"/>
<evidence type="ECO:0000256" key="1">
    <source>
        <dbReference type="SAM" id="MobiDB-lite"/>
    </source>
</evidence>
<evidence type="ECO:0000313" key="2">
    <source>
        <dbReference type="EMBL" id="EAQ86917.1"/>
    </source>
</evidence>
<dbReference type="HOGENOM" id="CLU_2654279_0_0_1"/>
<name>Q2GV34_CHAGB</name>
<dbReference type="Proteomes" id="UP000001056">
    <property type="component" value="Unassembled WGS sequence"/>
</dbReference>
<protein>
    <submittedName>
        <fullName evidence="2">Uncharacterized protein</fullName>
    </submittedName>
</protein>
<dbReference type="InParanoid" id="Q2GV34"/>
<dbReference type="AlphaFoldDB" id="Q2GV34"/>
<dbReference type="VEuPathDB" id="FungiDB:CHGG_08170"/>
<dbReference type="RefSeq" id="XP_001225826.1">
    <property type="nucleotide sequence ID" value="XM_001225825.1"/>
</dbReference>
<accession>Q2GV34</accession>
<feature type="compositionally biased region" description="Polar residues" evidence="1">
    <location>
        <begin position="9"/>
        <end position="19"/>
    </location>
</feature>
<sequence length="76" mass="8295">MHEGVTDRNPASHSASEFHSSMETEPRNFCYLDPSIHGSRTQGEGSEGVQLTRPHRTALTIEMGKCAGQARSPNGR</sequence>
<reference evidence="3" key="1">
    <citation type="journal article" date="2015" name="Genome Announc.">
        <title>Draft genome sequence of the cellulolytic fungus Chaetomium globosum.</title>
        <authorList>
            <person name="Cuomo C.A."/>
            <person name="Untereiner W.A."/>
            <person name="Ma L.-J."/>
            <person name="Grabherr M."/>
            <person name="Birren B.W."/>
        </authorList>
    </citation>
    <scope>NUCLEOTIDE SEQUENCE [LARGE SCALE GENOMIC DNA]</scope>
    <source>
        <strain evidence="3">ATCC 6205 / CBS 148.51 / DSM 1962 / NBRC 6347 / NRRL 1970</strain>
    </source>
</reference>
<organism evidence="2 3">
    <name type="scientific">Chaetomium globosum (strain ATCC 6205 / CBS 148.51 / DSM 1962 / NBRC 6347 / NRRL 1970)</name>
    <name type="common">Soil fungus</name>
    <dbReference type="NCBI Taxonomy" id="306901"/>
    <lineage>
        <taxon>Eukaryota</taxon>
        <taxon>Fungi</taxon>
        <taxon>Dikarya</taxon>
        <taxon>Ascomycota</taxon>
        <taxon>Pezizomycotina</taxon>
        <taxon>Sordariomycetes</taxon>
        <taxon>Sordariomycetidae</taxon>
        <taxon>Sordariales</taxon>
        <taxon>Chaetomiaceae</taxon>
        <taxon>Chaetomium</taxon>
    </lineage>
</organism>
<keyword evidence="3" id="KW-1185">Reference proteome</keyword>
<gene>
    <name evidence="2" type="ORF">CHGG_08170</name>
</gene>
<dbReference type="GeneID" id="4393299"/>
<evidence type="ECO:0000313" key="3">
    <source>
        <dbReference type="Proteomes" id="UP000001056"/>
    </source>
</evidence>
<feature type="region of interest" description="Disordered" evidence="1">
    <location>
        <begin position="1"/>
        <end position="53"/>
    </location>
</feature>